<dbReference type="RefSeq" id="WP_019364577.1">
    <property type="nucleotide sequence ID" value="NZ_UAUF01000010.1"/>
</dbReference>
<sequence length="241" mass="27686">MNSYSDTQLTTCSIMPKLNWDGIREELCLEGYAVIKNFLDEDASNYLSNLEAHNSINRDMFFELDLGKQNLMIDLPVQMKPLDNIIKDMYNHLRPTVQLWSEQLKSQVLNQHSLDDISETELKNGPKNILARISHLKSNDFIALHQHPDKDLIFPLQIEILLSTPGKDFTGGEFIMIEQRPRMQSRPIVVQLGFKDAVVFSASKRPVLGSKHVYQVNMRHAISRIISGERKGLEISFYNDD</sequence>
<reference evidence="1 2" key="1">
    <citation type="submission" date="2018-06" db="EMBL/GenBank/DDBJ databases">
        <authorList>
            <consortium name="Pathogen Informatics"/>
            <person name="Doyle S."/>
        </authorList>
    </citation>
    <scope>NUCLEOTIDE SEQUENCE [LARGE SCALE GENOMIC DNA]</scope>
    <source>
        <strain evidence="1 2">NCTC11842</strain>
    </source>
</reference>
<name>A0A2X2CGT8_PSELU</name>
<organism evidence="1 2">
    <name type="scientific">Pseudomonas luteola</name>
    <dbReference type="NCBI Taxonomy" id="47886"/>
    <lineage>
        <taxon>Bacteria</taxon>
        <taxon>Pseudomonadati</taxon>
        <taxon>Pseudomonadota</taxon>
        <taxon>Gammaproteobacteria</taxon>
        <taxon>Pseudomonadales</taxon>
        <taxon>Pseudomonadaceae</taxon>
        <taxon>Pseudomonas</taxon>
    </lineage>
</organism>
<dbReference type="AlphaFoldDB" id="A0A2X2CGT8"/>
<dbReference type="Pfam" id="PF09859">
    <property type="entry name" value="Oxygenase-NA"/>
    <property type="match status" value="1"/>
</dbReference>
<evidence type="ECO:0000313" key="2">
    <source>
        <dbReference type="Proteomes" id="UP000250443"/>
    </source>
</evidence>
<evidence type="ECO:0000313" key="1">
    <source>
        <dbReference type="EMBL" id="SPZ04866.1"/>
    </source>
</evidence>
<dbReference type="InterPro" id="IPR018655">
    <property type="entry name" value="DUF2086"/>
</dbReference>
<proteinExistence type="predicted"/>
<protein>
    <submittedName>
        <fullName evidence="1">Uncharacterized protein conserved in bacteria (DUF2086)</fullName>
    </submittedName>
</protein>
<dbReference type="Proteomes" id="UP000250443">
    <property type="component" value="Unassembled WGS sequence"/>
</dbReference>
<dbReference type="EMBL" id="UAUF01000010">
    <property type="protein sequence ID" value="SPZ04866.1"/>
    <property type="molecule type" value="Genomic_DNA"/>
</dbReference>
<gene>
    <name evidence="1" type="ORF">NCTC11842_01386</name>
</gene>
<accession>A0A2X2CGT8</accession>